<comment type="caution">
    <text evidence="1">The sequence shown here is derived from an EMBL/GenBank/DDBJ whole genome shotgun (WGS) entry which is preliminary data.</text>
</comment>
<sequence length="109" mass="13095">MSELEKAWTIFLQYMNERDIIHSCRYKEVTGIPFIYIQKHHSSIAREQVEEALMKAAARAMKGKRLTLSMYHVRENEAHYVYRVRFLVPQRKMFCCGNMCVDCIRFQRD</sequence>
<gene>
    <name evidence="1" type="ORF">ACFFGV_10640</name>
</gene>
<accession>A0ABV6LNR7</accession>
<dbReference type="Proteomes" id="UP001589836">
    <property type="component" value="Unassembled WGS sequence"/>
</dbReference>
<keyword evidence="2" id="KW-1185">Reference proteome</keyword>
<dbReference type="EMBL" id="JBHLTP010000009">
    <property type="protein sequence ID" value="MFC0524017.1"/>
    <property type="molecule type" value="Genomic_DNA"/>
</dbReference>
<name>A0ABV6LNR7_9BACI</name>
<dbReference type="RefSeq" id="WP_377347556.1">
    <property type="nucleotide sequence ID" value="NZ_JBHLTP010000009.1"/>
</dbReference>
<proteinExistence type="predicted"/>
<reference evidence="1 2" key="1">
    <citation type="submission" date="2024-09" db="EMBL/GenBank/DDBJ databases">
        <authorList>
            <person name="Sun Q."/>
            <person name="Mori K."/>
        </authorList>
    </citation>
    <scope>NUCLEOTIDE SEQUENCE [LARGE SCALE GENOMIC DNA]</scope>
    <source>
        <strain evidence="1 2">NCAIM B.02529</strain>
    </source>
</reference>
<organism evidence="1 2">
    <name type="scientific">Pontibacillus salicampi</name>
    <dbReference type="NCBI Taxonomy" id="1449801"/>
    <lineage>
        <taxon>Bacteria</taxon>
        <taxon>Bacillati</taxon>
        <taxon>Bacillota</taxon>
        <taxon>Bacilli</taxon>
        <taxon>Bacillales</taxon>
        <taxon>Bacillaceae</taxon>
        <taxon>Pontibacillus</taxon>
    </lineage>
</organism>
<evidence type="ECO:0000313" key="2">
    <source>
        <dbReference type="Proteomes" id="UP001589836"/>
    </source>
</evidence>
<protein>
    <submittedName>
        <fullName evidence="1">Uncharacterized protein</fullName>
    </submittedName>
</protein>
<evidence type="ECO:0000313" key="1">
    <source>
        <dbReference type="EMBL" id="MFC0524017.1"/>
    </source>
</evidence>